<keyword evidence="5" id="KW-1185">Reference proteome</keyword>
<feature type="compositionally biased region" description="Acidic residues" evidence="2">
    <location>
        <begin position="252"/>
        <end position="282"/>
    </location>
</feature>
<feature type="compositionally biased region" description="Acidic residues" evidence="2">
    <location>
        <begin position="356"/>
        <end position="372"/>
    </location>
</feature>
<comment type="caution">
    <text evidence="4">The sequence shown here is derived from an EMBL/GenBank/DDBJ whole genome shotgun (WGS) entry which is preliminary data.</text>
</comment>
<feature type="compositionally biased region" description="Gly residues" evidence="2">
    <location>
        <begin position="430"/>
        <end position="439"/>
    </location>
</feature>
<dbReference type="EMBL" id="JBIYXZ010002079">
    <property type="protein sequence ID" value="KAL3052911.1"/>
    <property type="molecule type" value="Genomic_DNA"/>
</dbReference>
<sequence length="439" mass="48893">MEGGRAGDKTDERKDNEEEQGQGKKAGEEGKEGQKERVRYSVDLTVEVVVEGVLTMMDLLKGIQKQCGTVDGCRVTGEQYEVTIGPSWGKTKLMEGLRVNGAAVHAKNIMSTDATVSFLHLPVYLPDRIILNRLEEWGVKPISVIKKRVWPDSDIADGTRFLRVRFNNKVRSLPYSTKFDTVKGAEYFRVLHNGQVPVCRLCIKPGHIYRECPDFKCFRCNEQGHYAKECRYGAERAERERREREKEREKEDGEGEEENEEEDEEEEEEEEEEEDVREGDEAEGAKKRPHEEISSEDEGPVVEDISGASGIEDEAPDRGKTKKSARRGGGGAEGSSRSADVSSNEGKEQQGPVVEDISEASGMEEEVPDGEEGTMGPMVFGGSNGGGSRGRSQRRGRNEERKATSESARLMAKRKEVNERESERRRVSLKGGGAGKDIS</sequence>
<evidence type="ECO:0000313" key="4">
    <source>
        <dbReference type="EMBL" id="KAL3052911.1"/>
    </source>
</evidence>
<feature type="compositionally biased region" description="Basic and acidic residues" evidence="2">
    <location>
        <begin position="234"/>
        <end position="251"/>
    </location>
</feature>
<dbReference type="Proteomes" id="UP001619887">
    <property type="component" value="Unassembled WGS sequence"/>
</dbReference>
<dbReference type="InterPro" id="IPR036875">
    <property type="entry name" value="Znf_CCHC_sf"/>
</dbReference>
<dbReference type="InterPro" id="IPR001878">
    <property type="entry name" value="Znf_CCHC"/>
</dbReference>
<proteinExistence type="predicted"/>
<evidence type="ECO:0000259" key="3">
    <source>
        <dbReference type="PROSITE" id="PS50158"/>
    </source>
</evidence>
<accession>A0ABD2GFV7</accession>
<dbReference type="PROSITE" id="PS50158">
    <property type="entry name" value="ZF_CCHC"/>
    <property type="match status" value="1"/>
</dbReference>
<evidence type="ECO:0000313" key="5">
    <source>
        <dbReference type="Proteomes" id="UP001619887"/>
    </source>
</evidence>
<feature type="compositionally biased region" description="Basic and acidic residues" evidence="2">
    <location>
        <begin position="283"/>
        <end position="293"/>
    </location>
</feature>
<feature type="compositionally biased region" description="Basic and acidic residues" evidence="2">
    <location>
        <begin position="413"/>
        <end position="426"/>
    </location>
</feature>
<feature type="region of interest" description="Disordered" evidence="2">
    <location>
        <begin position="1"/>
        <end position="34"/>
    </location>
</feature>
<dbReference type="SUPFAM" id="SSF57756">
    <property type="entry name" value="Retrovirus zinc finger-like domains"/>
    <property type="match status" value="1"/>
</dbReference>
<dbReference type="Gene3D" id="4.10.60.10">
    <property type="entry name" value="Zinc finger, CCHC-type"/>
    <property type="match status" value="1"/>
</dbReference>
<dbReference type="SMART" id="SM00343">
    <property type="entry name" value="ZnF_C2HC"/>
    <property type="match status" value="2"/>
</dbReference>
<protein>
    <recommendedName>
        <fullName evidence="3">CCHC-type domain-containing protein</fullName>
    </recommendedName>
</protein>
<name>A0ABD2GFV7_PAGBO</name>
<evidence type="ECO:0000256" key="1">
    <source>
        <dbReference type="PROSITE-ProRule" id="PRU00047"/>
    </source>
</evidence>
<feature type="domain" description="CCHC-type" evidence="3">
    <location>
        <begin position="216"/>
        <end position="231"/>
    </location>
</feature>
<evidence type="ECO:0000256" key="2">
    <source>
        <dbReference type="SAM" id="MobiDB-lite"/>
    </source>
</evidence>
<keyword evidence="1" id="KW-0479">Metal-binding</keyword>
<dbReference type="AlphaFoldDB" id="A0ABD2GFV7"/>
<organism evidence="4 5">
    <name type="scientific">Pagothenia borchgrevinki</name>
    <name type="common">Bald rockcod</name>
    <name type="synonym">Trematomus borchgrevinki</name>
    <dbReference type="NCBI Taxonomy" id="8213"/>
    <lineage>
        <taxon>Eukaryota</taxon>
        <taxon>Metazoa</taxon>
        <taxon>Chordata</taxon>
        <taxon>Craniata</taxon>
        <taxon>Vertebrata</taxon>
        <taxon>Euteleostomi</taxon>
        <taxon>Actinopterygii</taxon>
        <taxon>Neopterygii</taxon>
        <taxon>Teleostei</taxon>
        <taxon>Neoteleostei</taxon>
        <taxon>Acanthomorphata</taxon>
        <taxon>Eupercaria</taxon>
        <taxon>Perciformes</taxon>
        <taxon>Notothenioidei</taxon>
        <taxon>Nototheniidae</taxon>
        <taxon>Pagothenia</taxon>
    </lineage>
</organism>
<keyword evidence="1" id="KW-0863">Zinc-finger</keyword>
<feature type="region of interest" description="Disordered" evidence="2">
    <location>
        <begin position="234"/>
        <end position="439"/>
    </location>
</feature>
<dbReference type="GO" id="GO:0008270">
    <property type="term" value="F:zinc ion binding"/>
    <property type="evidence" value="ECO:0007669"/>
    <property type="project" value="UniProtKB-KW"/>
</dbReference>
<reference evidence="4 5" key="2">
    <citation type="journal article" date="2024" name="G3 (Bethesda)">
        <title>The genome of the cryopelagic Antarctic bald notothen, Trematomus borchgrevinki.</title>
        <authorList>
            <person name="Rayamajhi N."/>
            <person name="Rivera-Colon A.G."/>
            <person name="Minhas B.F."/>
            <person name="Cheng C.C."/>
            <person name="Catchen J.M."/>
        </authorList>
    </citation>
    <scope>NUCLEOTIDE SEQUENCE [LARGE SCALE GENOMIC DNA]</scope>
    <source>
        <strain evidence="4">AGRC-2024</strain>
    </source>
</reference>
<keyword evidence="1" id="KW-0862">Zinc</keyword>
<dbReference type="Pfam" id="PF00098">
    <property type="entry name" value="zf-CCHC"/>
    <property type="match status" value="1"/>
</dbReference>
<gene>
    <name evidence="4" type="ORF">OYC64_005437</name>
</gene>
<reference evidence="4 5" key="1">
    <citation type="journal article" date="2022" name="G3 (Bethesda)">
        <title>Evaluating Illumina-, Nanopore-, and PacBio-based genome assembly strategies with the bald notothen, Trematomus borchgrevinki.</title>
        <authorList>
            <person name="Rayamajhi N."/>
            <person name="Cheng C.C."/>
            <person name="Catchen J.M."/>
        </authorList>
    </citation>
    <scope>NUCLEOTIDE SEQUENCE [LARGE SCALE GENOMIC DNA]</scope>
    <source>
        <strain evidence="4">AGRC-2024</strain>
    </source>
</reference>